<accession>A0A1G7PR32</accession>
<gene>
    <name evidence="1" type="ORF">SAMN05216241_1031</name>
</gene>
<dbReference type="EMBL" id="FNCE01000003">
    <property type="protein sequence ID" value="SDF87860.1"/>
    <property type="molecule type" value="Genomic_DNA"/>
</dbReference>
<proteinExistence type="predicted"/>
<dbReference type="Proteomes" id="UP000199415">
    <property type="component" value="Unassembled WGS sequence"/>
</dbReference>
<evidence type="ECO:0000313" key="1">
    <source>
        <dbReference type="EMBL" id="SDF87860.1"/>
    </source>
</evidence>
<dbReference type="AlphaFoldDB" id="A0A1G7PR32"/>
<sequence length="168" mass="18955">MKQALFLQIVMAPGNVRAILAGAKTQTRRLAWRPDGRPTRWRQLHDRVRAGEAVTLWVREAHAFDADGTPIYRATTARTDVRRWRSPIHMPWRACRLTLTLTDTRLAPVTAISEADARAEGAPPSADGTHRAGFREMWESLHGRGAWDADPEVVALSFTAHRWDEQNA</sequence>
<name>A0A1G7PR32_9PROT</name>
<evidence type="ECO:0008006" key="3">
    <source>
        <dbReference type="Google" id="ProtNLM"/>
    </source>
</evidence>
<protein>
    <recommendedName>
        <fullName evidence="3">ASCH domain-containing protein</fullName>
    </recommendedName>
</protein>
<evidence type="ECO:0000313" key="2">
    <source>
        <dbReference type="Proteomes" id="UP000199415"/>
    </source>
</evidence>
<organism evidence="1 2">
    <name type="scientific">Limimonas halophila</name>
    <dbReference type="NCBI Taxonomy" id="1082479"/>
    <lineage>
        <taxon>Bacteria</taxon>
        <taxon>Pseudomonadati</taxon>
        <taxon>Pseudomonadota</taxon>
        <taxon>Alphaproteobacteria</taxon>
        <taxon>Rhodospirillales</taxon>
        <taxon>Rhodovibrionaceae</taxon>
        <taxon>Limimonas</taxon>
    </lineage>
</organism>
<keyword evidence="2" id="KW-1185">Reference proteome</keyword>
<reference evidence="1 2" key="1">
    <citation type="submission" date="2016-10" db="EMBL/GenBank/DDBJ databases">
        <authorList>
            <person name="de Groot N.N."/>
        </authorList>
    </citation>
    <scope>NUCLEOTIDE SEQUENCE [LARGE SCALE GENOMIC DNA]</scope>
    <source>
        <strain evidence="1 2">DSM 25584</strain>
    </source>
</reference>